<reference evidence="4 5" key="1">
    <citation type="submission" date="2024-04" db="EMBL/GenBank/DDBJ databases">
        <title>Genome sequencing and assembly of rice foliar adapted Chryseobacterium endophyticum OsEnb-ALM-A6.</title>
        <authorList>
            <person name="Kumar S."/>
            <person name="Javed M."/>
            <person name="Chouhan V."/>
            <person name="Charishma K."/>
            <person name="Patel A."/>
            <person name="Kumar M."/>
            <person name="Sahu K.P."/>
            <person name="Kumar A."/>
        </authorList>
    </citation>
    <scope>NUCLEOTIDE SEQUENCE [LARGE SCALE GENOMIC DNA]</scope>
    <source>
        <strain evidence="4 5">OsEnb-ALM-A6</strain>
    </source>
</reference>
<dbReference type="PROSITE" id="PS50297">
    <property type="entry name" value="ANK_REP_REGION"/>
    <property type="match status" value="2"/>
</dbReference>
<dbReference type="RefSeq" id="WP_345766239.1">
    <property type="nucleotide sequence ID" value="NZ_CP154834.1"/>
</dbReference>
<dbReference type="SUPFAM" id="SSF48403">
    <property type="entry name" value="Ankyrin repeat"/>
    <property type="match status" value="1"/>
</dbReference>
<dbReference type="PANTHER" id="PTHR24126:SF14">
    <property type="entry name" value="ANK_REP_REGION DOMAIN-CONTAINING PROTEIN"/>
    <property type="match status" value="1"/>
</dbReference>
<protein>
    <submittedName>
        <fullName evidence="4">Ankyrin repeat domain-containing protein</fullName>
    </submittedName>
</protein>
<evidence type="ECO:0000256" key="1">
    <source>
        <dbReference type="ARBA" id="ARBA00022737"/>
    </source>
</evidence>
<keyword evidence="2 3" id="KW-0040">ANK repeat</keyword>
<dbReference type="AlphaFoldDB" id="A0AAU6WMX5"/>
<dbReference type="Pfam" id="PF12796">
    <property type="entry name" value="Ank_2"/>
    <property type="match status" value="1"/>
</dbReference>
<name>A0AAU6WMX5_9FLAO</name>
<gene>
    <name evidence="4" type="ORF">AAFP95_19870</name>
</gene>
<dbReference type="EMBL" id="CP154834">
    <property type="protein sequence ID" value="XAO73913.1"/>
    <property type="molecule type" value="Genomic_DNA"/>
</dbReference>
<evidence type="ECO:0000313" key="5">
    <source>
        <dbReference type="Proteomes" id="UP001463665"/>
    </source>
</evidence>
<evidence type="ECO:0000313" key="4">
    <source>
        <dbReference type="EMBL" id="XAO73913.1"/>
    </source>
</evidence>
<accession>A0AAU6WMX5</accession>
<feature type="repeat" description="ANK" evidence="3">
    <location>
        <begin position="76"/>
        <end position="108"/>
    </location>
</feature>
<dbReference type="Proteomes" id="UP001463665">
    <property type="component" value="Chromosome"/>
</dbReference>
<dbReference type="SMART" id="SM00248">
    <property type="entry name" value="ANK"/>
    <property type="match status" value="4"/>
</dbReference>
<dbReference type="PANTHER" id="PTHR24126">
    <property type="entry name" value="ANKYRIN REPEAT, PH AND SEC7 DOMAIN CONTAINING PROTEIN SECG-RELATED"/>
    <property type="match status" value="1"/>
</dbReference>
<dbReference type="PROSITE" id="PS50088">
    <property type="entry name" value="ANK_REPEAT"/>
    <property type="match status" value="2"/>
</dbReference>
<evidence type="ECO:0000256" key="3">
    <source>
        <dbReference type="PROSITE-ProRule" id="PRU00023"/>
    </source>
</evidence>
<keyword evidence="5" id="KW-1185">Reference proteome</keyword>
<dbReference type="InterPro" id="IPR002110">
    <property type="entry name" value="Ankyrin_rpt"/>
</dbReference>
<dbReference type="PROSITE" id="PS51257">
    <property type="entry name" value="PROKAR_LIPOPROTEIN"/>
    <property type="match status" value="1"/>
</dbReference>
<proteinExistence type="predicted"/>
<feature type="repeat" description="ANK" evidence="3">
    <location>
        <begin position="153"/>
        <end position="185"/>
    </location>
</feature>
<sequence>MKSVILLLGLLIVISCSKIIQDQKVDKSKLLGADYLLFQDTPAWELAKAVWDNDITKIDEEIEKNPQIINYQDPKYGNTLLHMSIYNDDYAGFKELLRLGANPNVADSFHCSTPLIEACESFEDRTKYVAELIKYKANVNYVECNSGKEEQKTNNTPLMRASFTGNLDVVKLLVNNGANINYNDNTQGGVAIGSAVLASNYNIVLYLLQKGADCNVILYKRYNPDETETPVYLKDLLQEDELKSSKEYTEIINILKEKNCL</sequence>
<organism evidence="4 5">
    <name type="scientific">Chryseobacterium endophyticum</name>
    <dbReference type="NCBI Taxonomy" id="1854762"/>
    <lineage>
        <taxon>Bacteria</taxon>
        <taxon>Pseudomonadati</taxon>
        <taxon>Bacteroidota</taxon>
        <taxon>Flavobacteriia</taxon>
        <taxon>Flavobacteriales</taxon>
        <taxon>Weeksellaceae</taxon>
        <taxon>Chryseobacterium group</taxon>
        <taxon>Chryseobacterium</taxon>
    </lineage>
</organism>
<dbReference type="Gene3D" id="1.25.40.20">
    <property type="entry name" value="Ankyrin repeat-containing domain"/>
    <property type="match status" value="1"/>
</dbReference>
<keyword evidence="1" id="KW-0677">Repeat</keyword>
<dbReference type="InterPro" id="IPR036770">
    <property type="entry name" value="Ankyrin_rpt-contain_sf"/>
</dbReference>
<evidence type="ECO:0000256" key="2">
    <source>
        <dbReference type="ARBA" id="ARBA00023043"/>
    </source>
</evidence>